<dbReference type="SUPFAM" id="SSF160964">
    <property type="entry name" value="MalF N-terminal region-like"/>
    <property type="match status" value="1"/>
</dbReference>
<feature type="compositionally biased region" description="Basic and acidic residues" evidence="8">
    <location>
        <begin position="323"/>
        <end position="332"/>
    </location>
</feature>
<dbReference type="Pfam" id="PF00528">
    <property type="entry name" value="BPD_transp_1"/>
    <property type="match status" value="1"/>
</dbReference>
<dbReference type="Gene3D" id="1.10.3720.10">
    <property type="entry name" value="MetI-like"/>
    <property type="match status" value="1"/>
</dbReference>
<evidence type="ECO:0000256" key="6">
    <source>
        <dbReference type="ARBA" id="ARBA00023136"/>
    </source>
</evidence>
<feature type="domain" description="ABC transmembrane type-1" evidence="9">
    <location>
        <begin position="70"/>
        <end position="287"/>
    </location>
</feature>
<feature type="transmembrane region" description="Helical" evidence="7">
    <location>
        <begin position="105"/>
        <end position="125"/>
    </location>
</feature>
<comment type="subcellular location">
    <subcellularLocation>
        <location evidence="1 7">Cell membrane</location>
        <topology evidence="1 7">Multi-pass membrane protein</topology>
    </subcellularLocation>
</comment>
<dbReference type="Gene3D" id="1.20.58.370">
    <property type="entry name" value="MalF N-terminal region-like"/>
    <property type="match status" value="1"/>
</dbReference>
<keyword evidence="4 7" id="KW-0812">Transmembrane</keyword>
<dbReference type="InterPro" id="IPR035906">
    <property type="entry name" value="MetI-like_sf"/>
</dbReference>
<keyword evidence="2 7" id="KW-0813">Transport</keyword>
<evidence type="ECO:0000313" key="10">
    <source>
        <dbReference type="EMBL" id="SHO54119.1"/>
    </source>
</evidence>
<keyword evidence="6 7" id="KW-0472">Membrane</keyword>
<sequence length="332" mass="37723">MKGKKKYLPWLYSSPALVLIGIIIVFPIFYTGFISLTNMNLFHWMDYRVIGLGNFKRALFKVDSGFLKAILVTLVWTAFNMVLQMAMAYFIALGLNAPGLKARRLYKTLLMFPWAMPAYVSILLWRVGMYNTEFGLINKFGSMLGLPKMNFLSENIPAFLSCLALNLWMALPFMIMMFDGALQSIDKCYYESARLDGAGFLQQNINITIPFIKPIMAPAVIMTTFTTFKQFDIFYLLTMQKGAYSGATLQTIITYAHQNAFVSNNYGLSSAVSIIIFGIIIVLSLFTNRGVREEQAAGSAKPTRVKYRQKKSAVDIRRRRNVRGNEDKHEKI</sequence>
<comment type="similarity">
    <text evidence="7">Belongs to the binding-protein-dependent transport system permease family.</text>
</comment>
<dbReference type="STRING" id="1121345.SAMN02745217_04558"/>
<evidence type="ECO:0000256" key="8">
    <source>
        <dbReference type="SAM" id="MobiDB-lite"/>
    </source>
</evidence>
<feature type="region of interest" description="Disordered" evidence="8">
    <location>
        <begin position="297"/>
        <end position="332"/>
    </location>
</feature>
<feature type="transmembrane region" description="Helical" evidence="7">
    <location>
        <begin position="266"/>
        <end position="286"/>
    </location>
</feature>
<dbReference type="RefSeq" id="WP_084558838.1">
    <property type="nucleotide sequence ID" value="NZ_FRFD01000017.1"/>
</dbReference>
<feature type="transmembrane region" description="Helical" evidence="7">
    <location>
        <begin position="156"/>
        <end position="178"/>
    </location>
</feature>
<dbReference type="GO" id="GO:0005886">
    <property type="term" value="C:plasma membrane"/>
    <property type="evidence" value="ECO:0007669"/>
    <property type="project" value="UniProtKB-SubCell"/>
</dbReference>
<dbReference type="PANTHER" id="PTHR30193">
    <property type="entry name" value="ABC TRANSPORTER PERMEASE PROTEIN"/>
    <property type="match status" value="1"/>
</dbReference>
<dbReference type="AlphaFoldDB" id="A0A1M7YND8"/>
<dbReference type="InterPro" id="IPR000515">
    <property type="entry name" value="MetI-like"/>
</dbReference>
<evidence type="ECO:0000256" key="1">
    <source>
        <dbReference type="ARBA" id="ARBA00004651"/>
    </source>
</evidence>
<dbReference type="PROSITE" id="PS50928">
    <property type="entry name" value="ABC_TM1"/>
    <property type="match status" value="1"/>
</dbReference>
<dbReference type="CDD" id="cd06261">
    <property type="entry name" value="TM_PBP2"/>
    <property type="match status" value="1"/>
</dbReference>
<keyword evidence="3" id="KW-1003">Cell membrane</keyword>
<organism evidence="10 11">
    <name type="scientific">Anaerocolumna xylanovorans DSM 12503</name>
    <dbReference type="NCBI Taxonomy" id="1121345"/>
    <lineage>
        <taxon>Bacteria</taxon>
        <taxon>Bacillati</taxon>
        <taxon>Bacillota</taxon>
        <taxon>Clostridia</taxon>
        <taxon>Lachnospirales</taxon>
        <taxon>Lachnospiraceae</taxon>
        <taxon>Anaerocolumna</taxon>
    </lineage>
</organism>
<proteinExistence type="inferred from homology"/>
<evidence type="ECO:0000256" key="4">
    <source>
        <dbReference type="ARBA" id="ARBA00022692"/>
    </source>
</evidence>
<dbReference type="PANTHER" id="PTHR30193:SF41">
    <property type="entry name" value="DIACETYLCHITOBIOSE UPTAKE SYSTEM PERMEASE PROTEIN NGCF"/>
    <property type="match status" value="1"/>
</dbReference>
<feature type="transmembrane region" description="Helical" evidence="7">
    <location>
        <begin position="69"/>
        <end position="93"/>
    </location>
</feature>
<dbReference type="Proteomes" id="UP000184612">
    <property type="component" value="Unassembled WGS sequence"/>
</dbReference>
<dbReference type="InterPro" id="IPR035277">
    <property type="entry name" value="MalF_N"/>
</dbReference>
<feature type="compositionally biased region" description="Basic residues" evidence="8">
    <location>
        <begin position="303"/>
        <end position="322"/>
    </location>
</feature>
<evidence type="ECO:0000256" key="3">
    <source>
        <dbReference type="ARBA" id="ARBA00022475"/>
    </source>
</evidence>
<protein>
    <submittedName>
        <fullName evidence="10">Arabinogalactan oligomer / maltooligosaccharide transport system permease protein</fullName>
    </submittedName>
</protein>
<accession>A0A1M7YND8</accession>
<gene>
    <name evidence="10" type="ORF">SAMN02745217_04558</name>
</gene>
<name>A0A1M7YND8_9FIRM</name>
<reference evidence="10 11" key="1">
    <citation type="submission" date="2016-12" db="EMBL/GenBank/DDBJ databases">
        <authorList>
            <person name="Song W.-J."/>
            <person name="Kurnit D.M."/>
        </authorList>
    </citation>
    <scope>NUCLEOTIDE SEQUENCE [LARGE SCALE GENOMIC DNA]</scope>
    <source>
        <strain evidence="10 11">DSM 12503</strain>
    </source>
</reference>
<feature type="transmembrane region" description="Helical" evidence="7">
    <location>
        <begin position="12"/>
        <end position="36"/>
    </location>
</feature>
<evidence type="ECO:0000259" key="9">
    <source>
        <dbReference type="PROSITE" id="PS50928"/>
    </source>
</evidence>
<keyword evidence="11" id="KW-1185">Reference proteome</keyword>
<evidence type="ECO:0000256" key="7">
    <source>
        <dbReference type="RuleBase" id="RU363032"/>
    </source>
</evidence>
<evidence type="ECO:0000256" key="5">
    <source>
        <dbReference type="ARBA" id="ARBA00022989"/>
    </source>
</evidence>
<keyword evidence="5 7" id="KW-1133">Transmembrane helix</keyword>
<evidence type="ECO:0000256" key="2">
    <source>
        <dbReference type="ARBA" id="ARBA00022448"/>
    </source>
</evidence>
<dbReference type="EMBL" id="FRFD01000017">
    <property type="protein sequence ID" value="SHO54119.1"/>
    <property type="molecule type" value="Genomic_DNA"/>
</dbReference>
<dbReference type="OrthoDB" id="9761387at2"/>
<evidence type="ECO:0000313" key="11">
    <source>
        <dbReference type="Proteomes" id="UP000184612"/>
    </source>
</evidence>
<dbReference type="InterPro" id="IPR051393">
    <property type="entry name" value="ABC_transporter_permease"/>
</dbReference>
<dbReference type="GO" id="GO:0055085">
    <property type="term" value="P:transmembrane transport"/>
    <property type="evidence" value="ECO:0007669"/>
    <property type="project" value="InterPro"/>
</dbReference>
<dbReference type="SUPFAM" id="SSF161098">
    <property type="entry name" value="MetI-like"/>
    <property type="match status" value="1"/>
</dbReference>